<dbReference type="EMBL" id="QNUE01000028">
    <property type="protein sequence ID" value="REC64607.1"/>
    <property type="molecule type" value="Genomic_DNA"/>
</dbReference>
<protein>
    <submittedName>
        <fullName evidence="1">Uncharacterized protein</fullName>
    </submittedName>
</protein>
<reference evidence="1 2" key="1">
    <citation type="journal article" date="2007" name="Int. J. Syst. Evol. Microbiol.">
        <title>Chryseobacterium flavum sp. nov., isolated from polluted soil.</title>
        <authorList>
            <person name="Zhou Y."/>
            <person name="Dong J."/>
            <person name="Wang X."/>
            <person name="Huang X."/>
            <person name="Zhang K.Y."/>
            <person name="Zhang Y.Q."/>
            <person name="Guo Y.F."/>
            <person name="Lai R."/>
            <person name="Li W.J."/>
        </authorList>
    </citation>
    <scope>NUCLEOTIDE SEQUENCE [LARGE SCALE GENOMIC DNA]</scope>
    <source>
        <strain evidence="1 2">KCTC 12877</strain>
    </source>
</reference>
<dbReference type="Proteomes" id="UP000256769">
    <property type="component" value="Unassembled WGS sequence"/>
</dbReference>
<dbReference type="OrthoDB" id="1264017at2"/>
<organism evidence="1 2">
    <name type="scientific">Chryseobacterium flavum</name>
    <dbReference type="NCBI Taxonomy" id="415851"/>
    <lineage>
        <taxon>Bacteria</taxon>
        <taxon>Pseudomonadati</taxon>
        <taxon>Bacteroidota</taxon>
        <taxon>Flavobacteriia</taxon>
        <taxon>Flavobacteriales</taxon>
        <taxon>Weeksellaceae</taxon>
        <taxon>Chryseobacterium group</taxon>
        <taxon>Chryseobacterium</taxon>
    </lineage>
</organism>
<keyword evidence="2" id="KW-1185">Reference proteome</keyword>
<gene>
    <name evidence="1" type="ORF">DRF59_19980</name>
</gene>
<evidence type="ECO:0000313" key="1">
    <source>
        <dbReference type="EMBL" id="REC64607.1"/>
    </source>
</evidence>
<sequence>MGAALPPPHGGGSEIYEQAKSNAINNYNGILKVLGNQINVLAAIGTASSPIDVGEIVLNPPIRAVSNNNLATCSYCMTSQGKNLREQLNIPGPPKVQSIDEAQRLLKPVLHNGSAYMMSGDMFGFTDLLGVLFSSIKPENQEAAMGLAAIVIVTTKGRAAPAILRAEATGAYYSVAFEMKLAKTSYPGVTSLYAL</sequence>
<dbReference type="RefSeq" id="WP_115964265.1">
    <property type="nucleotide sequence ID" value="NZ_CBCRVL010000026.1"/>
</dbReference>
<comment type="caution">
    <text evidence="1">The sequence shown here is derived from an EMBL/GenBank/DDBJ whole genome shotgun (WGS) entry which is preliminary data.</text>
</comment>
<dbReference type="AlphaFoldDB" id="A0A3D9CFU3"/>
<proteinExistence type="predicted"/>
<accession>A0A3D9CFU3</accession>
<evidence type="ECO:0000313" key="2">
    <source>
        <dbReference type="Proteomes" id="UP000256769"/>
    </source>
</evidence>
<name>A0A3D9CFU3_9FLAO</name>